<accession>A0A1F4XJW4</accession>
<feature type="transmembrane region" description="Helical" evidence="1">
    <location>
        <begin position="15"/>
        <end position="45"/>
    </location>
</feature>
<gene>
    <name evidence="2" type="ORF">A2V81_03610</name>
</gene>
<keyword evidence="1" id="KW-0472">Membrane</keyword>
<protein>
    <submittedName>
        <fullName evidence="2">Uncharacterized protein</fullName>
    </submittedName>
</protein>
<dbReference type="Proteomes" id="UP000177614">
    <property type="component" value="Unassembled WGS sequence"/>
</dbReference>
<name>A0A1F4XJW4_9BACT</name>
<sequence length="142" mass="14870">MYSHSPAHKLLKMSLLAFCAGLLGIVVGLLLGVVISLIGYVLMSLSPDVGMDQGIENLYMLSTSLAMKGMISGAAIGGVLGALMGLKKRHHGMMMEGCGCCTSGNCGEGCQCCDEHGNCMPADKMGGCCREEMPMKEEKSSK</sequence>
<dbReference type="AlphaFoldDB" id="A0A1F4XJW4"/>
<keyword evidence="1" id="KW-0812">Transmembrane</keyword>
<comment type="caution">
    <text evidence="2">The sequence shown here is derived from an EMBL/GenBank/DDBJ whole genome shotgun (WGS) entry which is preliminary data.</text>
</comment>
<dbReference type="EMBL" id="MEWR01000014">
    <property type="protein sequence ID" value="OGC81936.1"/>
    <property type="molecule type" value="Genomic_DNA"/>
</dbReference>
<keyword evidence="1" id="KW-1133">Transmembrane helix</keyword>
<organism evidence="2 3">
    <name type="scientific">Candidatus Abawacabacteria bacterium RBG_16_42_10</name>
    <dbReference type="NCBI Taxonomy" id="1817814"/>
    <lineage>
        <taxon>Bacteria</taxon>
        <taxon>Candidatus Abawacaibacteriota</taxon>
    </lineage>
</organism>
<evidence type="ECO:0000313" key="2">
    <source>
        <dbReference type="EMBL" id="OGC81936.1"/>
    </source>
</evidence>
<evidence type="ECO:0000256" key="1">
    <source>
        <dbReference type="SAM" id="Phobius"/>
    </source>
</evidence>
<proteinExistence type="predicted"/>
<evidence type="ECO:0000313" key="3">
    <source>
        <dbReference type="Proteomes" id="UP000177614"/>
    </source>
</evidence>
<reference evidence="2 3" key="1">
    <citation type="journal article" date="2016" name="Nat. Commun.">
        <title>Thousands of microbial genomes shed light on interconnected biogeochemical processes in an aquifer system.</title>
        <authorList>
            <person name="Anantharaman K."/>
            <person name="Brown C.T."/>
            <person name="Hug L.A."/>
            <person name="Sharon I."/>
            <person name="Castelle C.J."/>
            <person name="Probst A.J."/>
            <person name="Thomas B.C."/>
            <person name="Singh A."/>
            <person name="Wilkins M.J."/>
            <person name="Karaoz U."/>
            <person name="Brodie E.L."/>
            <person name="Williams K.H."/>
            <person name="Hubbard S.S."/>
            <person name="Banfield J.F."/>
        </authorList>
    </citation>
    <scope>NUCLEOTIDE SEQUENCE [LARGE SCALE GENOMIC DNA]</scope>
</reference>
<feature type="transmembrane region" description="Helical" evidence="1">
    <location>
        <begin position="65"/>
        <end position="86"/>
    </location>
</feature>